<dbReference type="InterPro" id="IPR036390">
    <property type="entry name" value="WH_DNA-bd_sf"/>
</dbReference>
<reference evidence="2 3" key="1">
    <citation type="submission" date="2019-04" db="EMBL/GenBank/DDBJ databases">
        <title>Phreatobacter aquaticus sp. nov.</title>
        <authorList>
            <person name="Choi A."/>
        </authorList>
    </citation>
    <scope>NUCLEOTIDE SEQUENCE [LARGE SCALE GENOMIC DNA]</scope>
    <source>
        <strain evidence="2 3">KCTC 52518</strain>
    </source>
</reference>
<dbReference type="InterPro" id="IPR036388">
    <property type="entry name" value="WH-like_DNA-bd_sf"/>
</dbReference>
<dbReference type="PANTHER" id="PTHR33164">
    <property type="entry name" value="TRANSCRIPTIONAL REGULATOR, MARR FAMILY"/>
    <property type="match status" value="1"/>
</dbReference>
<dbReference type="EMBL" id="CP039690">
    <property type="protein sequence ID" value="QCI64548.1"/>
    <property type="molecule type" value="Genomic_DNA"/>
</dbReference>
<keyword evidence="3" id="KW-1185">Reference proteome</keyword>
<dbReference type="GO" id="GO:0006950">
    <property type="term" value="P:response to stress"/>
    <property type="evidence" value="ECO:0007669"/>
    <property type="project" value="TreeGrafter"/>
</dbReference>
<dbReference type="PROSITE" id="PS50995">
    <property type="entry name" value="HTH_MARR_2"/>
    <property type="match status" value="1"/>
</dbReference>
<gene>
    <name evidence="2" type="ORF">E8M01_10085</name>
</gene>
<dbReference type="InterPro" id="IPR000835">
    <property type="entry name" value="HTH_MarR-typ"/>
</dbReference>
<feature type="domain" description="HTH marR-type" evidence="1">
    <location>
        <begin position="30"/>
        <end position="165"/>
    </location>
</feature>
<evidence type="ECO:0000313" key="3">
    <source>
        <dbReference type="Proteomes" id="UP000298781"/>
    </source>
</evidence>
<name>A0A4D7B1D8_9HYPH</name>
<dbReference type="PANTHER" id="PTHR33164:SF104">
    <property type="entry name" value="TRANSCRIPTIONAL REGULATORY PROTEIN"/>
    <property type="match status" value="1"/>
</dbReference>
<proteinExistence type="predicted"/>
<dbReference type="InterPro" id="IPR039422">
    <property type="entry name" value="MarR/SlyA-like"/>
</dbReference>
<organism evidence="2 3">
    <name type="scientific">Phreatobacter stygius</name>
    <dbReference type="NCBI Taxonomy" id="1940610"/>
    <lineage>
        <taxon>Bacteria</taxon>
        <taxon>Pseudomonadati</taxon>
        <taxon>Pseudomonadota</taxon>
        <taxon>Alphaproteobacteria</taxon>
        <taxon>Hyphomicrobiales</taxon>
        <taxon>Phreatobacteraceae</taxon>
        <taxon>Phreatobacter</taxon>
    </lineage>
</organism>
<dbReference type="GO" id="GO:0003700">
    <property type="term" value="F:DNA-binding transcription factor activity"/>
    <property type="evidence" value="ECO:0007669"/>
    <property type="project" value="InterPro"/>
</dbReference>
<dbReference type="Gene3D" id="1.10.10.10">
    <property type="entry name" value="Winged helix-like DNA-binding domain superfamily/Winged helix DNA-binding domain"/>
    <property type="match status" value="1"/>
</dbReference>
<dbReference type="SUPFAM" id="SSF46785">
    <property type="entry name" value="Winged helix' DNA-binding domain"/>
    <property type="match status" value="1"/>
</dbReference>
<accession>A0A4D7B1D8</accession>
<dbReference type="Proteomes" id="UP000298781">
    <property type="component" value="Chromosome"/>
</dbReference>
<dbReference type="OrthoDB" id="582199at2"/>
<evidence type="ECO:0000313" key="2">
    <source>
        <dbReference type="EMBL" id="QCI64548.1"/>
    </source>
</evidence>
<dbReference type="KEGG" id="pstg:E8M01_10085"/>
<dbReference type="SMART" id="SM00347">
    <property type="entry name" value="HTH_MARR"/>
    <property type="match status" value="1"/>
</dbReference>
<protein>
    <submittedName>
        <fullName evidence="2">MarR family transcriptional regulator</fullName>
    </submittedName>
</protein>
<dbReference type="PRINTS" id="PR00598">
    <property type="entry name" value="HTHMARR"/>
</dbReference>
<dbReference type="AlphaFoldDB" id="A0A4D7B1D8"/>
<dbReference type="Pfam" id="PF12802">
    <property type="entry name" value="MarR_2"/>
    <property type="match status" value="1"/>
</dbReference>
<sequence>MVAKVPKPTDSVQALVDGWERQRPDLAPWPLEIFGRLQRISAQLLRSSEALIAPLDLTWEAFSLIVTLRRSGPPFELRPTDILRDSLLSSGAVTNRIDKVERLGLVERVPDAGDRRSLVVRLTPKGRLVADEAIARQFGGLAEILSALADDEREQLIRLLAKLLGALEQRDQVKTKA</sequence>
<evidence type="ECO:0000259" key="1">
    <source>
        <dbReference type="PROSITE" id="PS50995"/>
    </source>
</evidence>